<keyword evidence="1" id="KW-1133">Transmembrane helix</keyword>
<name>A0A410MCC4_9BACI</name>
<keyword evidence="1" id="KW-0472">Membrane</keyword>
<accession>A0A410MCC4</accession>
<proteinExistence type="predicted"/>
<organism evidence="2 3">
    <name type="scientific">Halobacillus litoralis</name>
    <dbReference type="NCBI Taxonomy" id="45668"/>
    <lineage>
        <taxon>Bacteria</taxon>
        <taxon>Bacillati</taxon>
        <taxon>Bacillota</taxon>
        <taxon>Bacilli</taxon>
        <taxon>Bacillales</taxon>
        <taxon>Bacillaceae</taxon>
        <taxon>Halobacillus</taxon>
    </lineage>
</organism>
<dbReference type="KEGG" id="hli:HLI_09175"/>
<evidence type="ECO:0000256" key="1">
    <source>
        <dbReference type="SAM" id="Phobius"/>
    </source>
</evidence>
<feature type="transmembrane region" description="Helical" evidence="1">
    <location>
        <begin position="39"/>
        <end position="64"/>
    </location>
</feature>
<evidence type="ECO:0000313" key="2">
    <source>
        <dbReference type="EMBL" id="QAS52392.1"/>
    </source>
</evidence>
<sequence>MRIIKNNFFAILILASLIIADIFIYLGIVKLFLGWNDTIIAGFIGFIGAVLGGTITLVGVLITIKENEKLRKKDEFPKKIDNIERCIIKLDDGVTEISKINERIDPYSDQGTFHNVNNEISLELTDAYEEYTKNRLNNIQSDIVYIGSDTYELFLNFRSRIRSIENSLMLNPIRELEKFKHRIVEKYDLSFESLVGGISLSVLSREELNEYTSIKINIHDKDQEFIFSLQDEMISLISKLQNKKEELLRELNG</sequence>
<protein>
    <submittedName>
        <fullName evidence="2">Uncharacterized protein</fullName>
    </submittedName>
</protein>
<dbReference type="Proteomes" id="UP000287756">
    <property type="component" value="Chromosome"/>
</dbReference>
<dbReference type="AlphaFoldDB" id="A0A410MCC4"/>
<reference evidence="2 3" key="1">
    <citation type="submission" date="2018-01" db="EMBL/GenBank/DDBJ databases">
        <title>The whole genome sequencing and assembly of Halobacillus litoralis ERB031 strain.</title>
        <authorList>
            <person name="Lee S.-J."/>
            <person name="Park M.-K."/>
            <person name="Kim J.-Y."/>
            <person name="Lee Y.-J."/>
            <person name="Yi H."/>
            <person name="Bahn Y.-S."/>
            <person name="Kim J.F."/>
            <person name="Lee D.-W."/>
        </authorList>
    </citation>
    <scope>NUCLEOTIDE SEQUENCE [LARGE SCALE GENOMIC DNA]</scope>
    <source>
        <strain evidence="2 3">ERB 031</strain>
    </source>
</reference>
<feature type="transmembrane region" description="Helical" evidence="1">
    <location>
        <begin position="7"/>
        <end position="33"/>
    </location>
</feature>
<evidence type="ECO:0000313" key="3">
    <source>
        <dbReference type="Proteomes" id="UP000287756"/>
    </source>
</evidence>
<dbReference type="OrthoDB" id="9926273at2"/>
<gene>
    <name evidence="2" type="ORF">HLI_09175</name>
</gene>
<dbReference type="RefSeq" id="WP_128524679.1">
    <property type="nucleotide sequence ID" value="NZ_CP026118.1"/>
</dbReference>
<keyword evidence="1" id="KW-0812">Transmembrane</keyword>
<dbReference type="EMBL" id="CP026118">
    <property type="protein sequence ID" value="QAS52392.1"/>
    <property type="molecule type" value="Genomic_DNA"/>
</dbReference>